<dbReference type="EMBL" id="JAIWYP010000010">
    <property type="protein sequence ID" value="KAH3755822.1"/>
    <property type="molecule type" value="Genomic_DNA"/>
</dbReference>
<comment type="caution">
    <text evidence="2">The sequence shown here is derived from an EMBL/GenBank/DDBJ whole genome shotgun (WGS) entry which is preliminary data.</text>
</comment>
<feature type="region of interest" description="Disordered" evidence="1">
    <location>
        <begin position="31"/>
        <end position="50"/>
    </location>
</feature>
<protein>
    <submittedName>
        <fullName evidence="2">Uncharacterized protein</fullName>
    </submittedName>
</protein>
<organism evidence="2 3">
    <name type="scientific">Dreissena polymorpha</name>
    <name type="common">Zebra mussel</name>
    <name type="synonym">Mytilus polymorpha</name>
    <dbReference type="NCBI Taxonomy" id="45954"/>
    <lineage>
        <taxon>Eukaryota</taxon>
        <taxon>Metazoa</taxon>
        <taxon>Spiralia</taxon>
        <taxon>Lophotrochozoa</taxon>
        <taxon>Mollusca</taxon>
        <taxon>Bivalvia</taxon>
        <taxon>Autobranchia</taxon>
        <taxon>Heteroconchia</taxon>
        <taxon>Euheterodonta</taxon>
        <taxon>Imparidentia</taxon>
        <taxon>Neoheterodontei</taxon>
        <taxon>Myida</taxon>
        <taxon>Dreissenoidea</taxon>
        <taxon>Dreissenidae</taxon>
        <taxon>Dreissena</taxon>
    </lineage>
</organism>
<accession>A0A9D4DU08</accession>
<sequence length="50" mass="5284">MLVKKFTAFPTTSNTTPKPPPIAALGRMLSPRKVVSSSTDISRPAPSDSV</sequence>
<feature type="region of interest" description="Disordered" evidence="1">
    <location>
        <begin position="1"/>
        <end position="23"/>
    </location>
</feature>
<dbReference type="Proteomes" id="UP000828390">
    <property type="component" value="Unassembled WGS sequence"/>
</dbReference>
<name>A0A9D4DU08_DREPO</name>
<reference evidence="2" key="2">
    <citation type="submission" date="2020-11" db="EMBL/GenBank/DDBJ databases">
        <authorList>
            <person name="McCartney M.A."/>
            <person name="Auch B."/>
            <person name="Kono T."/>
            <person name="Mallez S."/>
            <person name="Becker A."/>
            <person name="Gohl D.M."/>
            <person name="Silverstein K.A.T."/>
            <person name="Koren S."/>
            <person name="Bechman K.B."/>
            <person name="Herman A."/>
            <person name="Abrahante J.E."/>
            <person name="Garbe J."/>
        </authorList>
    </citation>
    <scope>NUCLEOTIDE SEQUENCE</scope>
    <source>
        <strain evidence="2">Duluth1</strain>
        <tissue evidence="2">Whole animal</tissue>
    </source>
</reference>
<reference evidence="2" key="1">
    <citation type="journal article" date="2019" name="bioRxiv">
        <title>The Genome of the Zebra Mussel, Dreissena polymorpha: A Resource for Invasive Species Research.</title>
        <authorList>
            <person name="McCartney M.A."/>
            <person name="Auch B."/>
            <person name="Kono T."/>
            <person name="Mallez S."/>
            <person name="Zhang Y."/>
            <person name="Obille A."/>
            <person name="Becker A."/>
            <person name="Abrahante J.E."/>
            <person name="Garbe J."/>
            <person name="Badalamenti J.P."/>
            <person name="Herman A."/>
            <person name="Mangelson H."/>
            <person name="Liachko I."/>
            <person name="Sullivan S."/>
            <person name="Sone E.D."/>
            <person name="Koren S."/>
            <person name="Silverstein K.A.T."/>
            <person name="Beckman K.B."/>
            <person name="Gohl D.M."/>
        </authorList>
    </citation>
    <scope>NUCLEOTIDE SEQUENCE</scope>
    <source>
        <strain evidence="2">Duluth1</strain>
        <tissue evidence="2">Whole animal</tissue>
    </source>
</reference>
<evidence type="ECO:0000313" key="2">
    <source>
        <dbReference type="EMBL" id="KAH3755822.1"/>
    </source>
</evidence>
<proteinExistence type="predicted"/>
<keyword evidence="3" id="KW-1185">Reference proteome</keyword>
<dbReference type="AlphaFoldDB" id="A0A9D4DU08"/>
<evidence type="ECO:0000256" key="1">
    <source>
        <dbReference type="SAM" id="MobiDB-lite"/>
    </source>
</evidence>
<gene>
    <name evidence="2" type="ORF">DPMN_190521</name>
</gene>
<evidence type="ECO:0000313" key="3">
    <source>
        <dbReference type="Proteomes" id="UP000828390"/>
    </source>
</evidence>